<keyword evidence="2" id="KW-0732">Signal</keyword>
<organism evidence="3 4">
    <name type="scientific">Stylosanthes scabra</name>
    <dbReference type="NCBI Taxonomy" id="79078"/>
    <lineage>
        <taxon>Eukaryota</taxon>
        <taxon>Viridiplantae</taxon>
        <taxon>Streptophyta</taxon>
        <taxon>Embryophyta</taxon>
        <taxon>Tracheophyta</taxon>
        <taxon>Spermatophyta</taxon>
        <taxon>Magnoliopsida</taxon>
        <taxon>eudicotyledons</taxon>
        <taxon>Gunneridae</taxon>
        <taxon>Pentapetalae</taxon>
        <taxon>rosids</taxon>
        <taxon>fabids</taxon>
        <taxon>Fabales</taxon>
        <taxon>Fabaceae</taxon>
        <taxon>Papilionoideae</taxon>
        <taxon>50 kb inversion clade</taxon>
        <taxon>dalbergioids sensu lato</taxon>
        <taxon>Dalbergieae</taxon>
        <taxon>Pterocarpus clade</taxon>
        <taxon>Stylosanthes</taxon>
    </lineage>
</organism>
<evidence type="ECO:0000256" key="1">
    <source>
        <dbReference type="SAM" id="MobiDB-lite"/>
    </source>
</evidence>
<dbReference type="EMBL" id="JASCZI010090970">
    <property type="protein sequence ID" value="MED6148164.1"/>
    <property type="molecule type" value="Genomic_DNA"/>
</dbReference>
<sequence length="163" mass="16922">FFIASTFITLLASIFIAPNNAAGTSSRPAPSPPLAAPLAPFSQRPHSGPSSLLDCSAVAPTRDSLQPHWPTSCTVVVAPYRVVTSIATPLLPPGVGASPPRVAILSADLTSLLYALKHVHLVFDTTGNRSSLTHSLHTGFALRLDPIHSGHKFLSGIGGNSTS</sequence>
<reference evidence="3 4" key="1">
    <citation type="journal article" date="2023" name="Plants (Basel)">
        <title>Bridging the Gap: Combining Genomics and Transcriptomics Approaches to Understand Stylosanthes scabra, an Orphan Legume from the Brazilian Caatinga.</title>
        <authorList>
            <person name="Ferreira-Neto J.R.C."/>
            <person name="da Silva M.D."/>
            <person name="Binneck E."/>
            <person name="de Melo N.F."/>
            <person name="da Silva R.H."/>
            <person name="de Melo A.L.T.M."/>
            <person name="Pandolfi V."/>
            <person name="Bustamante F.O."/>
            <person name="Brasileiro-Vidal A.C."/>
            <person name="Benko-Iseppon A.M."/>
        </authorList>
    </citation>
    <scope>NUCLEOTIDE SEQUENCE [LARGE SCALE GENOMIC DNA]</scope>
    <source>
        <tissue evidence="3">Leaves</tissue>
    </source>
</reference>
<protein>
    <submittedName>
        <fullName evidence="3">Uncharacterized protein</fullName>
    </submittedName>
</protein>
<feature type="region of interest" description="Disordered" evidence="1">
    <location>
        <begin position="26"/>
        <end position="47"/>
    </location>
</feature>
<evidence type="ECO:0000313" key="3">
    <source>
        <dbReference type="EMBL" id="MED6148164.1"/>
    </source>
</evidence>
<keyword evidence="4" id="KW-1185">Reference proteome</keyword>
<evidence type="ECO:0000313" key="4">
    <source>
        <dbReference type="Proteomes" id="UP001341840"/>
    </source>
</evidence>
<name>A0ABU6THD0_9FABA</name>
<gene>
    <name evidence="3" type="ORF">PIB30_050579</name>
</gene>
<feature type="signal peptide" evidence="2">
    <location>
        <begin position="1"/>
        <end position="21"/>
    </location>
</feature>
<proteinExistence type="predicted"/>
<feature type="non-terminal residue" evidence="3">
    <location>
        <position position="1"/>
    </location>
</feature>
<feature type="chain" id="PRO_5046275994" evidence="2">
    <location>
        <begin position="22"/>
        <end position="163"/>
    </location>
</feature>
<evidence type="ECO:0000256" key="2">
    <source>
        <dbReference type="SAM" id="SignalP"/>
    </source>
</evidence>
<dbReference type="Proteomes" id="UP001341840">
    <property type="component" value="Unassembled WGS sequence"/>
</dbReference>
<comment type="caution">
    <text evidence="3">The sequence shown here is derived from an EMBL/GenBank/DDBJ whole genome shotgun (WGS) entry which is preliminary data.</text>
</comment>
<accession>A0ABU6THD0</accession>